<dbReference type="RefSeq" id="WP_173095926.1">
    <property type="nucleotide sequence ID" value="NZ_CP053892.1"/>
</dbReference>
<evidence type="ECO:0000256" key="1">
    <source>
        <dbReference type="SAM" id="MobiDB-lite"/>
    </source>
</evidence>
<protein>
    <submittedName>
        <fullName evidence="2">Uncharacterized protein</fullName>
    </submittedName>
</protein>
<evidence type="ECO:0000313" key="3">
    <source>
        <dbReference type="Proteomes" id="UP000501240"/>
    </source>
</evidence>
<dbReference type="InterPro" id="IPR016024">
    <property type="entry name" value="ARM-type_fold"/>
</dbReference>
<dbReference type="EMBL" id="CP053892">
    <property type="protein sequence ID" value="QKG21697.1"/>
    <property type="molecule type" value="Genomic_DNA"/>
</dbReference>
<proteinExistence type="predicted"/>
<dbReference type="Proteomes" id="UP000501240">
    <property type="component" value="Chromosome"/>
</dbReference>
<gene>
    <name evidence="2" type="ORF">ACTIVE_3335</name>
</gene>
<feature type="compositionally biased region" description="Basic and acidic residues" evidence="1">
    <location>
        <begin position="50"/>
        <end position="62"/>
    </location>
</feature>
<reference evidence="2 3" key="1">
    <citation type="submission" date="2020-05" db="EMBL/GenBank/DDBJ databases">
        <title>Actinomadura verrucosospora NRRL-B18236 (PFL_A860) Genome sequencing and assembly.</title>
        <authorList>
            <person name="Samborskyy M."/>
        </authorList>
    </citation>
    <scope>NUCLEOTIDE SEQUENCE [LARGE SCALE GENOMIC DNA]</scope>
    <source>
        <strain evidence="2 3">NRRL:B18236</strain>
    </source>
</reference>
<organism evidence="2 3">
    <name type="scientific">Actinomadura verrucosospora</name>
    <dbReference type="NCBI Taxonomy" id="46165"/>
    <lineage>
        <taxon>Bacteria</taxon>
        <taxon>Bacillati</taxon>
        <taxon>Actinomycetota</taxon>
        <taxon>Actinomycetes</taxon>
        <taxon>Streptosporangiales</taxon>
        <taxon>Thermomonosporaceae</taxon>
        <taxon>Actinomadura</taxon>
    </lineage>
</organism>
<feature type="compositionally biased region" description="Low complexity" evidence="1">
    <location>
        <begin position="1"/>
        <end position="12"/>
    </location>
</feature>
<evidence type="ECO:0000313" key="2">
    <source>
        <dbReference type="EMBL" id="QKG21697.1"/>
    </source>
</evidence>
<accession>A0A7D3ZF59</accession>
<dbReference type="AlphaFoldDB" id="A0A7D3ZF59"/>
<dbReference type="SUPFAM" id="SSF48371">
    <property type="entry name" value="ARM repeat"/>
    <property type="match status" value="1"/>
</dbReference>
<keyword evidence="3" id="KW-1185">Reference proteome</keyword>
<sequence length="707" mass="74731">MSADEAAAPPAAEQERPADGREPPAEQEQAPRDAQTLGREFSHRAARPGETGERLGAERDARSNFTGARVTADSFVGRDQINYITVTASGTRLRMVELSVRELELDRLYVPPDGFGRAEAAVRDHKVLVLRGRPGTGRYAYARRLLLGAGGGPVRRLHPETDPGSLRASELEPGGYLLADLDGPCAARLRRFDLEQLAAELRPGTTVVITAGDGDAFGDPDLGPYLLDVRAPDPDAVLRAHLRAAIGSPARAARVLGESGVGDLCRDRLSDGLPGTAVRLAELLAAAEPPVAASVRALLDVRPVHDLEQWFAGLPDLATQTLAIAVAALGGERYELVAGAAELLQKRLEPADQPPQAPGRFGATRGARLRALGAHLVPSSMAARHGGTVPGNVVRFQDRALARRLLLHVWDEYDEVRPELLNWLRACVRNEVPTVRVRAAVATGILAAQAFDHVRAAIVYPWAHAADPVSRDAAAAALGVAADAPELRGAVTGLVAAWSTDDAAPRLRATAVRAWRITLAGRSGDRCAEAVALLERCGGDEAPEVIEAVCESVAEMLEYGDGRFAAEALDLLTGWTAGRDPRKRVTGRLAFLLGAADLVQETGDGGLRPALLAIAGRDPAAAKIAGLWTTALNSADLHRAAQEVLAEWAGLVDADRAAEAALARLMAAAAADPRTRRIIGIAASRWQQAPHSSAAVIAALTPGRTRQ</sequence>
<name>A0A7D3ZF59_ACTVE</name>
<feature type="compositionally biased region" description="Basic and acidic residues" evidence="1">
    <location>
        <begin position="13"/>
        <end position="24"/>
    </location>
</feature>
<feature type="region of interest" description="Disordered" evidence="1">
    <location>
        <begin position="1"/>
        <end position="62"/>
    </location>
</feature>